<dbReference type="EMBL" id="BAAATL010000049">
    <property type="protein sequence ID" value="GAA2510490.1"/>
    <property type="molecule type" value="Genomic_DNA"/>
</dbReference>
<comment type="caution">
    <text evidence="2">The sequence shown here is derived from an EMBL/GenBank/DDBJ whole genome shotgun (WGS) entry which is preliminary data.</text>
</comment>
<keyword evidence="3" id="KW-1185">Reference proteome</keyword>
<feature type="region of interest" description="Disordered" evidence="1">
    <location>
        <begin position="477"/>
        <end position="505"/>
    </location>
</feature>
<evidence type="ECO:0000313" key="3">
    <source>
        <dbReference type="Proteomes" id="UP001501721"/>
    </source>
</evidence>
<organism evidence="2 3">
    <name type="scientific">Streptomyces graminearus</name>
    <dbReference type="NCBI Taxonomy" id="284030"/>
    <lineage>
        <taxon>Bacteria</taxon>
        <taxon>Bacillati</taxon>
        <taxon>Actinomycetota</taxon>
        <taxon>Actinomycetes</taxon>
        <taxon>Kitasatosporales</taxon>
        <taxon>Streptomycetaceae</taxon>
        <taxon>Streptomyces</taxon>
    </lineage>
</organism>
<evidence type="ECO:0000256" key="1">
    <source>
        <dbReference type="SAM" id="MobiDB-lite"/>
    </source>
</evidence>
<dbReference type="Gene3D" id="1.10.443.10">
    <property type="entry name" value="Intergrase catalytic core"/>
    <property type="match status" value="1"/>
</dbReference>
<sequence length="739" mass="82177">MTTAPKLRARPAAPVPDDAYVLPKHLTRAGHGRGPRVGDMTWDMRLFVPRTARRNAVCHFSTFADPIGMRTAKEYMYSRFRRGIPSSYMSASTVKPMKITWAAQELAHVRTILDDLRVLGIDRLHNVTREHLVMLLDQWKTGSVSTTASLVTTIKQLAAHSPFLHYDELKIHPWPGRTSASVAGKPPRSDENSTDRIPEHIMAPLLRAAIFYITVASRDICAARAEVEALRQAASRKPYAMPGAKEAAFSAFVARRRAAGRGMPSLPLESAQNKPEVPLVNGVIQAPNITLIELMTGGYARINQLIEQAADELGFEAGGLDTPVSVWPESGRPWRPGFDPTSVNREIDHLRTACWIVIAYLSGLRDDEVRLLSRECAFTETGDDGRIRYKIRGRVYKGRKLSGEEAEWVVLDVVHQAIEVLLDLHDDPDHLFGYSRTENTGYQLFGSVPHRLRRFRDHLNELFSTSESLFIPNDTSAYEASEDPDDAGRETGEFVPTDTDGGDADDADAAGVPWAFDTRQFRRTLAWHIAHQPFGVVAGARQYQHARTVMFEGYAGTSESGFAEEVAANEAVARMDYLEDIYRDWNDGGASIGGAAERISAEFERIRRELGDLPGVVASPARLRTMLEHLAKTLHPGVLNDCFYQASTAVCRKRAKAAGRPLPLHNMCLICPNARRSTIHVPRLRTARDQALSVLDMRKKDREALPQLQVIALTDYTAELDDLLAGLQAEQPEEGRHTA</sequence>
<proteinExistence type="predicted"/>
<protein>
    <recommendedName>
        <fullName evidence="4">Integrase</fullName>
    </recommendedName>
</protein>
<evidence type="ECO:0000313" key="2">
    <source>
        <dbReference type="EMBL" id="GAA2510490.1"/>
    </source>
</evidence>
<accession>A0ABN3MXS4</accession>
<reference evidence="2 3" key="1">
    <citation type="journal article" date="2019" name="Int. J. Syst. Evol. Microbiol.">
        <title>The Global Catalogue of Microorganisms (GCM) 10K type strain sequencing project: providing services to taxonomists for standard genome sequencing and annotation.</title>
        <authorList>
            <consortium name="The Broad Institute Genomics Platform"/>
            <consortium name="The Broad Institute Genome Sequencing Center for Infectious Disease"/>
            <person name="Wu L."/>
            <person name="Ma J."/>
        </authorList>
    </citation>
    <scope>NUCLEOTIDE SEQUENCE [LARGE SCALE GENOMIC DNA]</scope>
    <source>
        <strain evidence="2 3">JCM 6923</strain>
    </source>
</reference>
<gene>
    <name evidence="2" type="ORF">GCM10010422_72770</name>
</gene>
<name>A0ABN3MXS4_9ACTN</name>
<dbReference type="InterPro" id="IPR013762">
    <property type="entry name" value="Integrase-like_cat_sf"/>
</dbReference>
<dbReference type="Proteomes" id="UP001501721">
    <property type="component" value="Unassembled WGS sequence"/>
</dbReference>
<evidence type="ECO:0008006" key="4">
    <source>
        <dbReference type="Google" id="ProtNLM"/>
    </source>
</evidence>